<evidence type="ECO:0000256" key="6">
    <source>
        <dbReference type="ARBA" id="ARBA00047615"/>
    </source>
</evidence>
<organism evidence="10 11">
    <name type="scientific">Acetivibrio clariflavus (strain DSM 19732 / NBRC 101661 / EBR45)</name>
    <name type="common">Clostridium clariflavum</name>
    <dbReference type="NCBI Taxonomy" id="720554"/>
    <lineage>
        <taxon>Bacteria</taxon>
        <taxon>Bacillati</taxon>
        <taxon>Bacillota</taxon>
        <taxon>Clostridia</taxon>
        <taxon>Eubacteriales</taxon>
        <taxon>Oscillospiraceae</taxon>
        <taxon>Acetivibrio</taxon>
    </lineage>
</organism>
<dbReference type="RefSeq" id="WP_014255041.1">
    <property type="nucleotide sequence ID" value="NC_016627.1"/>
</dbReference>
<feature type="binding site" evidence="8">
    <location>
        <begin position="13"/>
        <end position="21"/>
    </location>
    <ligand>
        <name>ATP</name>
        <dbReference type="ChEBI" id="CHEBI:30616"/>
    </ligand>
</feature>
<sequence length="226" mass="25182" precursor="true">MDSSKRVSIAIDGPAGAGKSTIAKMISKKLKIVYLDTGAMYRAVALKAIRQNIDTRDEEKLSKLVKDINIEVRHIDEEQRIYLDGEDVTNLIRTPEVSIGASNVAVVPEVRLKMVEIQREIASKCSVVMDGRDIGTYVLPNATLKIFLTASIEERAKRRYNEQLLKGITDVSLEDVKNDILYRDKNDSSRAFAPLAKAEDAVELDTTNMSIEEVVNKILGLIEDQC</sequence>
<dbReference type="KEGG" id="ccl:Clocl_1847"/>
<keyword evidence="8" id="KW-0963">Cytoplasm</keyword>
<dbReference type="PANTHER" id="PTHR21299:SF2">
    <property type="entry name" value="CYTIDYLATE KINASE"/>
    <property type="match status" value="1"/>
</dbReference>
<dbReference type="GO" id="GO:0005524">
    <property type="term" value="F:ATP binding"/>
    <property type="evidence" value="ECO:0007669"/>
    <property type="project" value="UniProtKB-UniRule"/>
</dbReference>
<dbReference type="InterPro" id="IPR027417">
    <property type="entry name" value="P-loop_NTPase"/>
</dbReference>
<accession>G8LU68</accession>
<dbReference type="STRING" id="720554.Clocl_1847"/>
<comment type="subcellular location">
    <subcellularLocation>
        <location evidence="8">Cytoplasm</location>
    </subcellularLocation>
</comment>
<keyword evidence="4 8" id="KW-0418">Kinase</keyword>
<proteinExistence type="inferred from homology"/>
<dbReference type="GO" id="GO:0005829">
    <property type="term" value="C:cytosol"/>
    <property type="evidence" value="ECO:0007669"/>
    <property type="project" value="TreeGrafter"/>
</dbReference>
<protein>
    <recommendedName>
        <fullName evidence="8">Cytidylate kinase</fullName>
        <shortName evidence="8">CK</shortName>
        <ecNumber evidence="8">2.7.4.25</ecNumber>
    </recommendedName>
    <alternativeName>
        <fullName evidence="8">Cytidine monophosphate kinase</fullName>
        <shortName evidence="8">CMP kinase</shortName>
    </alternativeName>
</protein>
<name>G8LU68_ACECE</name>
<evidence type="ECO:0000256" key="2">
    <source>
        <dbReference type="ARBA" id="ARBA00022679"/>
    </source>
</evidence>
<evidence type="ECO:0000256" key="7">
    <source>
        <dbReference type="ARBA" id="ARBA00048478"/>
    </source>
</evidence>
<reference evidence="10 11" key="2">
    <citation type="journal article" date="2012" name="Stand. Genomic Sci.">
        <title>Complete Genome Sequence of Clostridium clariflavum DSM 19732.</title>
        <authorList>
            <person name="Izquierdo J.A."/>
            <person name="Goodwin L."/>
            <person name="Davenport K.W."/>
            <person name="Teshima H."/>
            <person name="Bruce D."/>
            <person name="Detter C."/>
            <person name="Tapia R."/>
            <person name="Han S."/>
            <person name="Land M."/>
            <person name="Hauser L."/>
            <person name="Jeffries C.D."/>
            <person name="Han J."/>
            <person name="Pitluck S."/>
            <person name="Nolan M."/>
            <person name="Chen A."/>
            <person name="Huntemann M."/>
            <person name="Mavromatis K."/>
            <person name="Mikhailova N."/>
            <person name="Liolios K."/>
            <person name="Woyke T."/>
            <person name="Lynd L.R."/>
        </authorList>
    </citation>
    <scope>NUCLEOTIDE SEQUENCE [LARGE SCALE GENOMIC DNA]</scope>
    <source>
        <strain evidence="11">DSM 19732 / NBRC 101661 / EBR45</strain>
    </source>
</reference>
<dbReference type="Gene3D" id="3.40.50.300">
    <property type="entry name" value="P-loop containing nucleotide triphosphate hydrolases"/>
    <property type="match status" value="1"/>
</dbReference>
<dbReference type="GO" id="GO:0036431">
    <property type="term" value="F:dCMP kinase activity"/>
    <property type="evidence" value="ECO:0007669"/>
    <property type="project" value="InterPro"/>
</dbReference>
<dbReference type="GO" id="GO:0006220">
    <property type="term" value="P:pyrimidine nucleotide metabolic process"/>
    <property type="evidence" value="ECO:0007669"/>
    <property type="project" value="UniProtKB-UniRule"/>
</dbReference>
<dbReference type="SUPFAM" id="SSF52540">
    <property type="entry name" value="P-loop containing nucleoside triphosphate hydrolases"/>
    <property type="match status" value="1"/>
</dbReference>
<dbReference type="Proteomes" id="UP000005435">
    <property type="component" value="Chromosome"/>
</dbReference>
<evidence type="ECO:0000259" key="9">
    <source>
        <dbReference type="Pfam" id="PF02224"/>
    </source>
</evidence>
<dbReference type="HOGENOM" id="CLU_079959_0_2_9"/>
<dbReference type="HAMAP" id="MF_00238">
    <property type="entry name" value="Cytidyl_kinase_type1"/>
    <property type="match status" value="1"/>
</dbReference>
<keyword evidence="11" id="KW-1185">Reference proteome</keyword>
<gene>
    <name evidence="8" type="primary">cmk</name>
    <name evidence="10" type="ordered locus">Clocl_1847</name>
</gene>
<comment type="catalytic activity">
    <reaction evidence="7 8">
        <text>CMP + ATP = CDP + ADP</text>
        <dbReference type="Rhea" id="RHEA:11600"/>
        <dbReference type="ChEBI" id="CHEBI:30616"/>
        <dbReference type="ChEBI" id="CHEBI:58069"/>
        <dbReference type="ChEBI" id="CHEBI:60377"/>
        <dbReference type="ChEBI" id="CHEBI:456216"/>
        <dbReference type="EC" id="2.7.4.25"/>
    </reaction>
</comment>
<keyword evidence="3 8" id="KW-0547">Nucleotide-binding</keyword>
<evidence type="ECO:0000256" key="1">
    <source>
        <dbReference type="ARBA" id="ARBA00009427"/>
    </source>
</evidence>
<dbReference type="CDD" id="cd02020">
    <property type="entry name" value="CMPK"/>
    <property type="match status" value="1"/>
</dbReference>
<feature type="domain" description="Cytidylate kinase" evidence="9">
    <location>
        <begin position="9"/>
        <end position="223"/>
    </location>
</feature>
<dbReference type="GO" id="GO:0036430">
    <property type="term" value="F:CMP kinase activity"/>
    <property type="evidence" value="ECO:0007669"/>
    <property type="project" value="RHEA"/>
</dbReference>
<dbReference type="EMBL" id="CP003065">
    <property type="protein sequence ID" value="AEV68456.1"/>
    <property type="molecule type" value="Genomic_DNA"/>
</dbReference>
<dbReference type="AlphaFoldDB" id="G8LU68"/>
<dbReference type="eggNOG" id="COG0283">
    <property type="taxonomic scope" value="Bacteria"/>
</dbReference>
<evidence type="ECO:0000313" key="10">
    <source>
        <dbReference type="EMBL" id="AEV68456.1"/>
    </source>
</evidence>
<comment type="similarity">
    <text evidence="1 8">Belongs to the cytidylate kinase family. Type 1 subfamily.</text>
</comment>
<dbReference type="InterPro" id="IPR003136">
    <property type="entry name" value="Cytidylate_kin"/>
</dbReference>
<dbReference type="GO" id="GO:0015949">
    <property type="term" value="P:nucleobase-containing small molecule interconversion"/>
    <property type="evidence" value="ECO:0007669"/>
    <property type="project" value="TreeGrafter"/>
</dbReference>
<dbReference type="NCBIfam" id="TIGR00017">
    <property type="entry name" value="cmk"/>
    <property type="match status" value="1"/>
</dbReference>
<evidence type="ECO:0000256" key="4">
    <source>
        <dbReference type="ARBA" id="ARBA00022777"/>
    </source>
</evidence>
<dbReference type="InterPro" id="IPR011994">
    <property type="entry name" value="Cytidylate_kinase_dom"/>
</dbReference>
<dbReference type="Pfam" id="PF02224">
    <property type="entry name" value="Cytidylate_kin"/>
    <property type="match status" value="1"/>
</dbReference>
<dbReference type="EC" id="2.7.4.25" evidence="8"/>
<dbReference type="PANTHER" id="PTHR21299">
    <property type="entry name" value="CYTIDYLATE KINASE/PANTOATE-BETA-ALANINE LIGASE"/>
    <property type="match status" value="1"/>
</dbReference>
<keyword evidence="2 8" id="KW-0808">Transferase</keyword>
<evidence type="ECO:0000256" key="5">
    <source>
        <dbReference type="ARBA" id="ARBA00022840"/>
    </source>
</evidence>
<evidence type="ECO:0000256" key="8">
    <source>
        <dbReference type="HAMAP-Rule" id="MF_00238"/>
    </source>
</evidence>
<comment type="catalytic activity">
    <reaction evidence="6 8">
        <text>dCMP + ATP = dCDP + ADP</text>
        <dbReference type="Rhea" id="RHEA:25094"/>
        <dbReference type="ChEBI" id="CHEBI:30616"/>
        <dbReference type="ChEBI" id="CHEBI:57566"/>
        <dbReference type="ChEBI" id="CHEBI:58593"/>
        <dbReference type="ChEBI" id="CHEBI:456216"/>
        <dbReference type="EC" id="2.7.4.25"/>
    </reaction>
</comment>
<dbReference type="OrthoDB" id="9807434at2"/>
<keyword evidence="5 8" id="KW-0067">ATP-binding</keyword>
<reference evidence="11" key="1">
    <citation type="submission" date="2011-12" db="EMBL/GenBank/DDBJ databases">
        <title>Complete sequence of Clostridium clariflavum DSM 19732.</title>
        <authorList>
            <consortium name="US DOE Joint Genome Institute"/>
            <person name="Lucas S."/>
            <person name="Han J."/>
            <person name="Lapidus A."/>
            <person name="Cheng J.-F."/>
            <person name="Goodwin L."/>
            <person name="Pitluck S."/>
            <person name="Peters L."/>
            <person name="Teshima H."/>
            <person name="Detter J.C."/>
            <person name="Han C."/>
            <person name="Tapia R."/>
            <person name="Land M."/>
            <person name="Hauser L."/>
            <person name="Kyrpides N."/>
            <person name="Ivanova N."/>
            <person name="Pagani I."/>
            <person name="Kitzmiller T."/>
            <person name="Lynd L."/>
            <person name="Izquierdo J."/>
            <person name="Woyke T."/>
        </authorList>
    </citation>
    <scope>NUCLEOTIDE SEQUENCE [LARGE SCALE GENOMIC DNA]</scope>
    <source>
        <strain evidence="11">DSM 19732 / NBRC 101661 / EBR45</strain>
    </source>
</reference>
<evidence type="ECO:0000313" key="11">
    <source>
        <dbReference type="Proteomes" id="UP000005435"/>
    </source>
</evidence>
<evidence type="ECO:0000256" key="3">
    <source>
        <dbReference type="ARBA" id="ARBA00022741"/>
    </source>
</evidence>